<keyword evidence="8" id="KW-0130">Cell adhesion</keyword>
<dbReference type="PROSITE" id="PS01248">
    <property type="entry name" value="EGF_LAM_1"/>
    <property type="match status" value="4"/>
</dbReference>
<keyword evidence="11" id="KW-0325">Glycoprotein</keyword>
<comment type="caution">
    <text evidence="24">The sequence shown here is derived from an EMBL/GenBank/DDBJ whole genome shotgun (WGS) entry which is preliminary data.</text>
</comment>
<evidence type="ECO:0000256" key="5">
    <source>
        <dbReference type="ARBA" id="ARBA00022729"/>
    </source>
</evidence>
<feature type="coiled-coil region" evidence="19">
    <location>
        <begin position="1168"/>
        <end position="1195"/>
    </location>
</feature>
<feature type="disulfide bond" evidence="18">
    <location>
        <begin position="1014"/>
        <end position="1031"/>
    </location>
</feature>
<evidence type="ECO:0000256" key="19">
    <source>
        <dbReference type="SAM" id="Coils"/>
    </source>
</evidence>
<feature type="domain" description="Laminin EGF-like" evidence="21">
    <location>
        <begin position="802"/>
        <end position="849"/>
    </location>
</feature>
<dbReference type="SMART" id="SM00281">
    <property type="entry name" value="LamB"/>
    <property type="match status" value="1"/>
</dbReference>
<dbReference type="SMART" id="SM00180">
    <property type="entry name" value="EGF_Lam"/>
    <property type="match status" value="11"/>
</dbReference>
<dbReference type="PROSITE" id="PS51115">
    <property type="entry name" value="LAMININ_IVA"/>
    <property type="match status" value="1"/>
</dbReference>
<name>A0A8J6DIZ7_GALPY</name>
<evidence type="ECO:0000256" key="20">
    <source>
        <dbReference type="SAM" id="MobiDB-lite"/>
    </source>
</evidence>
<keyword evidence="4" id="KW-0272">Extracellular matrix</keyword>
<dbReference type="Proteomes" id="UP000700334">
    <property type="component" value="Unassembled WGS sequence"/>
</dbReference>
<feature type="domain" description="Laminin IV type A" evidence="22">
    <location>
        <begin position="605"/>
        <end position="767"/>
    </location>
</feature>
<dbReference type="GO" id="GO:0009887">
    <property type="term" value="P:animal organ morphogenesis"/>
    <property type="evidence" value="ECO:0007669"/>
    <property type="project" value="TreeGrafter"/>
</dbReference>
<dbReference type="PROSITE" id="PS51117">
    <property type="entry name" value="LAMININ_NTER"/>
    <property type="match status" value="1"/>
</dbReference>
<feature type="disulfide bond" evidence="18">
    <location>
        <begin position="487"/>
        <end position="496"/>
    </location>
</feature>
<protein>
    <recommendedName>
        <fullName evidence="14">Laminin subunit gamma-3</fullName>
    </recommendedName>
    <alternativeName>
        <fullName evidence="16">Laminin-12 subunit gamma</fullName>
    </alternativeName>
    <alternativeName>
        <fullName evidence="17">Laminin-14 subunit gamma</fullName>
    </alternativeName>
    <alternativeName>
        <fullName evidence="15">Laminin-15 subunit gamma</fullName>
    </alternativeName>
</protein>
<feature type="disulfide bond" evidence="18">
    <location>
        <begin position="534"/>
        <end position="543"/>
    </location>
</feature>
<feature type="coiled-coil region" evidence="19">
    <location>
        <begin position="1635"/>
        <end position="1669"/>
    </location>
</feature>
<evidence type="ECO:0000256" key="9">
    <source>
        <dbReference type="ARBA" id="ARBA00023054"/>
    </source>
</evidence>
<dbReference type="InterPro" id="IPR008211">
    <property type="entry name" value="Laminin_N"/>
</dbReference>
<evidence type="ECO:0000256" key="15">
    <source>
        <dbReference type="ARBA" id="ARBA00078151"/>
    </source>
</evidence>
<feature type="domain" description="Laminin EGF-like" evidence="21">
    <location>
        <begin position="1012"/>
        <end position="1059"/>
    </location>
</feature>
<accession>A0A8J6DIZ7</accession>
<feature type="disulfide bond" evidence="18">
    <location>
        <begin position="1033"/>
        <end position="1042"/>
    </location>
</feature>
<dbReference type="FunFam" id="2.10.25.10:FF:000433">
    <property type="entry name" value="Laminin subunit gamma 3"/>
    <property type="match status" value="1"/>
</dbReference>
<reference evidence="24" key="1">
    <citation type="journal article" date="2021" name="Evol. Appl.">
        <title>The genome of the Pyrenean desman and the effects of bottlenecks and inbreeding on the genomic landscape of an endangered species.</title>
        <authorList>
            <person name="Escoda L."/>
            <person name="Castresana J."/>
        </authorList>
    </citation>
    <scope>NUCLEOTIDE SEQUENCE</scope>
    <source>
        <strain evidence="24">IBE-C5619</strain>
    </source>
</reference>
<feature type="disulfide bond" evidence="18">
    <location>
        <begin position="929"/>
        <end position="938"/>
    </location>
</feature>
<feature type="disulfide bond" evidence="18">
    <location>
        <begin position="376"/>
        <end position="385"/>
    </location>
</feature>
<keyword evidence="3" id="KW-0964">Secreted</keyword>
<dbReference type="Pfam" id="PF24973">
    <property type="entry name" value="EGF_LMN_ATRN"/>
    <property type="match status" value="1"/>
</dbReference>
<evidence type="ECO:0000256" key="16">
    <source>
        <dbReference type="ARBA" id="ARBA00081238"/>
    </source>
</evidence>
<dbReference type="InterPro" id="IPR056863">
    <property type="entry name" value="LMN_ATRN_NET-like_EGF"/>
</dbReference>
<feature type="disulfide bond" evidence="18">
    <location>
        <begin position="984"/>
        <end position="993"/>
    </location>
</feature>
<dbReference type="GO" id="GO:0005576">
    <property type="term" value="C:extracellular region"/>
    <property type="evidence" value="ECO:0007669"/>
    <property type="project" value="UniProtKB-ARBA"/>
</dbReference>
<evidence type="ECO:0000313" key="25">
    <source>
        <dbReference type="Proteomes" id="UP000700334"/>
    </source>
</evidence>
<evidence type="ECO:0000256" key="8">
    <source>
        <dbReference type="ARBA" id="ARBA00022889"/>
    </source>
</evidence>
<keyword evidence="12 18" id="KW-0424">Laminin EGF-like domain</keyword>
<feature type="disulfide bond" evidence="18">
    <location>
        <begin position="1060"/>
        <end position="1072"/>
    </location>
</feature>
<feature type="disulfide bond" evidence="18">
    <location>
        <begin position="467"/>
        <end position="479"/>
    </location>
</feature>
<keyword evidence="6" id="KW-0677">Repeat</keyword>
<dbReference type="CDD" id="cd00055">
    <property type="entry name" value="EGF_Lam"/>
    <property type="match status" value="9"/>
</dbReference>
<keyword evidence="10 18" id="KW-1015">Disulfide bond</keyword>
<dbReference type="EMBL" id="JAGFMF010011945">
    <property type="protein sequence ID" value="KAG8509480.1"/>
    <property type="molecule type" value="Genomic_DNA"/>
</dbReference>
<feature type="disulfide bond" evidence="18">
    <location>
        <begin position="357"/>
        <end position="374"/>
    </location>
</feature>
<dbReference type="Pfam" id="PF00052">
    <property type="entry name" value="Laminin_B"/>
    <property type="match status" value="1"/>
</dbReference>
<keyword evidence="7" id="KW-0084">Basement membrane</keyword>
<feature type="domain" description="Laminin EGF-like" evidence="21">
    <location>
        <begin position="467"/>
        <end position="513"/>
    </location>
</feature>
<comment type="caution">
    <text evidence="18">Lacks conserved residue(s) required for the propagation of feature annotation.</text>
</comment>
<dbReference type="PANTHER" id="PTHR10574:SF240">
    <property type="entry name" value="LAMININ SUBUNIT GAMMA-3"/>
    <property type="match status" value="1"/>
</dbReference>
<dbReference type="PANTHER" id="PTHR10574">
    <property type="entry name" value="NETRIN/LAMININ-RELATED"/>
    <property type="match status" value="1"/>
</dbReference>
<feature type="domain" description="Laminin N-terminal" evidence="23">
    <location>
        <begin position="82"/>
        <end position="354"/>
    </location>
</feature>
<feature type="domain" description="Laminin EGF-like" evidence="21">
    <location>
        <begin position="514"/>
        <end position="578"/>
    </location>
</feature>
<dbReference type="FunFam" id="2.10.25.10:FF:000166">
    <property type="entry name" value="laminin subunit gamma-1"/>
    <property type="match status" value="1"/>
</dbReference>
<keyword evidence="5" id="KW-0732">Signal</keyword>
<evidence type="ECO:0000313" key="24">
    <source>
        <dbReference type="EMBL" id="KAG8509480.1"/>
    </source>
</evidence>
<dbReference type="Pfam" id="PF00055">
    <property type="entry name" value="Laminin_N"/>
    <property type="match status" value="2"/>
</dbReference>
<dbReference type="InterPro" id="IPR002049">
    <property type="entry name" value="LE_dom"/>
</dbReference>
<dbReference type="GO" id="GO:0005604">
    <property type="term" value="C:basement membrane"/>
    <property type="evidence" value="ECO:0007669"/>
    <property type="project" value="UniProtKB-SubCell"/>
</dbReference>
<gene>
    <name evidence="24" type="ORF">J0S82_011844</name>
</gene>
<evidence type="ECO:0000256" key="13">
    <source>
        <dbReference type="ARBA" id="ARBA00065172"/>
    </source>
</evidence>
<dbReference type="GO" id="GO:0007155">
    <property type="term" value="P:cell adhesion"/>
    <property type="evidence" value="ECO:0007669"/>
    <property type="project" value="UniProtKB-KW"/>
</dbReference>
<evidence type="ECO:0000259" key="22">
    <source>
        <dbReference type="PROSITE" id="PS51115"/>
    </source>
</evidence>
<dbReference type="PROSITE" id="PS50027">
    <property type="entry name" value="EGF_LAM_2"/>
    <property type="match status" value="9"/>
</dbReference>
<dbReference type="GO" id="GO:0009888">
    <property type="term" value="P:tissue development"/>
    <property type="evidence" value="ECO:0007669"/>
    <property type="project" value="TreeGrafter"/>
</dbReference>
<feature type="domain" description="Laminin EGF-like" evidence="21">
    <location>
        <begin position="961"/>
        <end position="1011"/>
    </location>
</feature>
<dbReference type="Gene3D" id="2.10.25.10">
    <property type="entry name" value="Laminin"/>
    <property type="match status" value="10"/>
</dbReference>
<dbReference type="PRINTS" id="PR00011">
    <property type="entry name" value="EGFLAMININ"/>
</dbReference>
<comment type="subunit">
    <text evidence="13">Laminin is a complex glycoprotein, consisting of three different polypeptide chains (alpha, beta, gamma), which are bound to each other by disulfide bonds into a cross-shaped molecule comprising one long and three short arms with globules at each end. Gamma-3 is a subunit of laminin-12 (laminin-213), laminin-14 (laminin-423) and laminin-15 (laminin-523).</text>
</comment>
<organism evidence="24 25">
    <name type="scientific">Galemys pyrenaicus</name>
    <name type="common">Iberian desman</name>
    <name type="synonym">Pyrenean desman</name>
    <dbReference type="NCBI Taxonomy" id="202257"/>
    <lineage>
        <taxon>Eukaryota</taxon>
        <taxon>Metazoa</taxon>
        <taxon>Chordata</taxon>
        <taxon>Craniata</taxon>
        <taxon>Vertebrata</taxon>
        <taxon>Euteleostomi</taxon>
        <taxon>Mammalia</taxon>
        <taxon>Eutheria</taxon>
        <taxon>Laurasiatheria</taxon>
        <taxon>Eulipotyphla</taxon>
        <taxon>Talpidae</taxon>
        <taxon>Galemys</taxon>
    </lineage>
</organism>
<dbReference type="OrthoDB" id="430826at2759"/>
<evidence type="ECO:0000259" key="23">
    <source>
        <dbReference type="PROSITE" id="PS51117"/>
    </source>
</evidence>
<feature type="disulfide bond" evidence="18">
    <location>
        <begin position="439"/>
        <end position="448"/>
    </location>
</feature>
<comment type="subcellular location">
    <subcellularLocation>
        <location evidence="2">Secreted</location>
        <location evidence="2">Extracellular space</location>
        <location evidence="2">Extracellular matrix</location>
        <location evidence="2">Basement membrane</location>
    </subcellularLocation>
</comment>
<comment type="function">
    <text evidence="1">Binding to cells via a high affinity receptor, laminin is thought to mediate the attachment, migration and organization of cells into tissues during embryonic development by interacting with other extracellular matrix components.</text>
</comment>
<feature type="compositionally biased region" description="Low complexity" evidence="20">
    <location>
        <begin position="13"/>
        <end position="24"/>
    </location>
</feature>
<sequence>AGHARPPVGEAGPGAPRVRAPSRAGRGGRAVPGAQPSVRCVTMAAAALQWGLALPALLVLAAPRAPGAAGAGMGACYDGAGRAQRCLPEFENAAFGRRVQASHTCGSPPEDFCPHVGAPGAGAQCQRCDAADPQRHHNASYLTDFHSQDESTWWQSPSMAFGVQYPTSVNLTLRLGKAYEITYVRLKFHTSRPESFAIHKRSREGGPWEPYQYYSASCWKTYGRRDGQYLRPGEDERAAFCTSEFSDISPLSGGNVAFSTLEGRPSAYNFEGSPVLQVTGERGGAAGYGRDGRGGRAHEGLVSKGLLPWAEWVTSTELLISLDRLNTFGDDIFKDPKVLQSYYYAVADFSVGGRCKCNGHASECGPDGEGRLTCRCQHNTTGSDCQRCLPFFQDRPWARGTAEAAHECLPCNCSGHSEECTFDRELYRSTGHGGRCLHCRDHTAGPHCEHCQENFYRWGRQTPCQPCDCHPAGSLHLQCDGSGTCVCKPSVTGWKCDRCLPGFHSLSEGGCRPCTCNSAGSLGTCDPRSGRCPCKENVEGDLCDRDPRPSKVCPPALPPRCRPGTFNLQPLNPAGCSSCFCFGHSKVCAAAAGFRVHHVLSDFGQGAEGWRAGSTGRERPARWSPEGLVLRPEEELTAPGKFLGDQRFSYGQPLTLAFWVPPSGALLPVQLRLEGTGLALNLRHSNLSGPQGAGQPGEVQLQFQLQETSEDAHPPLPPFHFQRLLANLTALRVRAGGPSPSGQVQLRGVRLTSAQRGLSPPASWVETCSCPKGYEGQFCESCAPGYKRETTLGGAYANCVPCTCNQHGTCDPNTGTCLCGHHTEGPSCERCSPGFYGNAFTGLANACRPCPCPGQSACAAIPESSEVVCTHCPPGQRGRRCETCDDGFFGDPLGLSGAPQPCQRCQCSGNVDPNAVGNCDPLTGRCLRCLHNTTGDACERCREGFYGDALAPQPADKCTPCSCSPGGSVREQKPCHPGTGQCTCLPHVTGRDCGRCSPGFYGLQPGRGCRSCKCHPLGSQEDQCHPETGQCPCRPGVGGQACDRCQLGFFGFSIKGCRACRCSPLGAASAQCHENSTCVCRPGFAGYKCDRCRDNFFLTVDGTRCQECPSCYALVKEETAKLKARLTLMEGWLEGSDCGRPWGPLEILQGEAPRGDAYQGRQLPQGTREAYLEQMTSLEGAVKSAQEQLRALRRGVRCTHAGTKTCLQLADLEAVLASSEQETLHAAAVLKSLVTAQEGPGQPTNWSHLAAEARTWARSPADGRWVFSCSHKDTAAEIEATARRALLASNTSYVLLWNVLQGSVALEAQGQLEDRYQEIQEAQKALGITVAEALPAAERALASARRVATDAAQHLAFPAPPAALQPQPSAAQELGVKARALEKTVASRERAVTEAVQALQATAQGLLHRTEPLTQLHQQASAALTRASSSVQAATVTVAGASTLLADLEGLRLRFPRPKDQAVLRRKAGTVQDRLLADAEKTTKQAERMLENAASVSSSAASKGVAAELLAKTSAKLAKALLRKGKLEHRHAGRLSRQTQATLRQVARQARTVEARRQELAEAEQVGARLSETERQVRECRVSLEKDIKALSELLARLGSLDTHHAPVQALNETQQALEQLRMRLSPPGALQGKLRLLEQESEQQELRIQDFESDLAEIRADKQNLEAILSSLPGSCASWQ</sequence>
<evidence type="ECO:0000256" key="4">
    <source>
        <dbReference type="ARBA" id="ARBA00022530"/>
    </source>
</evidence>
<keyword evidence="25" id="KW-1185">Reference proteome</keyword>
<dbReference type="GO" id="GO:0007411">
    <property type="term" value="P:axon guidance"/>
    <property type="evidence" value="ECO:0007669"/>
    <property type="project" value="TreeGrafter"/>
</dbReference>
<evidence type="ECO:0000256" key="10">
    <source>
        <dbReference type="ARBA" id="ARBA00023157"/>
    </source>
</evidence>
<dbReference type="Gene3D" id="2.60.120.260">
    <property type="entry name" value="Galactose-binding domain-like"/>
    <property type="match status" value="2"/>
</dbReference>
<feature type="region of interest" description="Disordered" evidence="20">
    <location>
        <begin position="1"/>
        <end position="34"/>
    </location>
</feature>
<evidence type="ECO:0000256" key="11">
    <source>
        <dbReference type="ARBA" id="ARBA00023180"/>
    </source>
</evidence>
<dbReference type="FunFam" id="2.10.25.10:FF:000105">
    <property type="entry name" value="laminin subunit gamma-1"/>
    <property type="match status" value="2"/>
</dbReference>
<feature type="disulfide bond" evidence="18">
    <location>
        <begin position="1012"/>
        <end position="1024"/>
    </location>
</feature>
<dbReference type="Pfam" id="PF00053">
    <property type="entry name" value="EGF_laminin"/>
    <property type="match status" value="10"/>
</dbReference>
<evidence type="ECO:0000256" key="6">
    <source>
        <dbReference type="ARBA" id="ARBA00022737"/>
    </source>
</evidence>
<dbReference type="FunFam" id="2.10.25.10:FF:000163">
    <property type="entry name" value="laminin subunit gamma-1"/>
    <property type="match status" value="1"/>
</dbReference>
<evidence type="ECO:0000256" key="2">
    <source>
        <dbReference type="ARBA" id="ARBA00004302"/>
    </source>
</evidence>
<feature type="domain" description="Laminin EGF-like" evidence="21">
    <location>
        <begin position="905"/>
        <end position="960"/>
    </location>
</feature>
<evidence type="ECO:0000256" key="17">
    <source>
        <dbReference type="ARBA" id="ARBA00082377"/>
    </source>
</evidence>
<feature type="domain" description="Laminin EGF-like" evidence="21">
    <location>
        <begin position="355"/>
        <end position="410"/>
    </location>
</feature>
<dbReference type="FunFam" id="2.10.25.10:FF:000067">
    <property type="entry name" value="Laminin subunit gamma 1"/>
    <property type="match status" value="2"/>
</dbReference>
<evidence type="ECO:0000256" key="7">
    <source>
        <dbReference type="ARBA" id="ARBA00022869"/>
    </source>
</evidence>
<evidence type="ECO:0000259" key="21">
    <source>
        <dbReference type="PROSITE" id="PS50027"/>
    </source>
</evidence>
<dbReference type="InterPro" id="IPR000742">
    <property type="entry name" value="EGF"/>
</dbReference>
<evidence type="ECO:0000256" key="1">
    <source>
        <dbReference type="ARBA" id="ARBA00002418"/>
    </source>
</evidence>
<evidence type="ECO:0000256" key="3">
    <source>
        <dbReference type="ARBA" id="ARBA00022525"/>
    </source>
</evidence>
<proteinExistence type="predicted"/>
<dbReference type="InterPro" id="IPR000034">
    <property type="entry name" value="Laminin_IV"/>
</dbReference>
<feature type="domain" description="Laminin EGF-like" evidence="21">
    <location>
        <begin position="411"/>
        <end position="466"/>
    </location>
</feature>
<dbReference type="FunFam" id="2.10.25.10:FF:000174">
    <property type="entry name" value="Laminin subunit gamma-1"/>
    <property type="match status" value="1"/>
</dbReference>
<dbReference type="InterPro" id="IPR050440">
    <property type="entry name" value="Laminin/Netrin_ECM"/>
</dbReference>
<feature type="domain" description="Laminin EGF-like" evidence="21">
    <location>
        <begin position="1060"/>
        <end position="1107"/>
    </location>
</feature>
<evidence type="ECO:0000256" key="14">
    <source>
        <dbReference type="ARBA" id="ARBA00073469"/>
    </source>
</evidence>
<feature type="non-terminal residue" evidence="24">
    <location>
        <position position="1681"/>
    </location>
</feature>
<evidence type="ECO:0000256" key="18">
    <source>
        <dbReference type="PROSITE-ProRule" id="PRU00460"/>
    </source>
</evidence>
<feature type="disulfide bond" evidence="18">
    <location>
        <begin position="819"/>
        <end position="828"/>
    </location>
</feature>
<dbReference type="SMART" id="SM00136">
    <property type="entry name" value="LamNT"/>
    <property type="match status" value="1"/>
</dbReference>
<keyword evidence="9 19" id="KW-0175">Coiled coil</keyword>
<dbReference type="SMART" id="SM00181">
    <property type="entry name" value="EGF"/>
    <property type="match status" value="8"/>
</dbReference>
<evidence type="ECO:0000256" key="12">
    <source>
        <dbReference type="ARBA" id="ARBA00023292"/>
    </source>
</evidence>
<dbReference type="SUPFAM" id="SSF57196">
    <property type="entry name" value="EGF/Laminin"/>
    <property type="match status" value="8"/>
</dbReference>
<feature type="disulfide bond" evidence="18">
    <location>
        <begin position="1080"/>
        <end position="1089"/>
    </location>
</feature>